<dbReference type="EMBL" id="LWDG02000018">
    <property type="protein sequence ID" value="KAE8271470.1"/>
    <property type="molecule type" value="Genomic_DNA"/>
</dbReference>
<comment type="caution">
    <text evidence="2">The sequence shown here is derived from an EMBL/GenBank/DDBJ whole genome shotgun (WGS) entry which is preliminary data.</text>
</comment>
<dbReference type="AlphaFoldDB" id="A0A8X7NFQ3"/>
<feature type="compositionally biased region" description="Polar residues" evidence="1">
    <location>
        <begin position="174"/>
        <end position="185"/>
    </location>
</feature>
<dbReference type="Proteomes" id="UP000078113">
    <property type="component" value="Unassembled WGS sequence"/>
</dbReference>
<organism evidence="2 3">
    <name type="scientific">Tilletia walkeri</name>
    <dbReference type="NCBI Taxonomy" id="117179"/>
    <lineage>
        <taxon>Eukaryota</taxon>
        <taxon>Fungi</taxon>
        <taxon>Dikarya</taxon>
        <taxon>Basidiomycota</taxon>
        <taxon>Ustilaginomycotina</taxon>
        <taxon>Exobasidiomycetes</taxon>
        <taxon>Tilletiales</taxon>
        <taxon>Tilletiaceae</taxon>
        <taxon>Tilletia</taxon>
    </lineage>
</organism>
<proteinExistence type="predicted"/>
<accession>A0A8X7NFQ3</accession>
<reference evidence="2" key="1">
    <citation type="submission" date="2016-04" db="EMBL/GenBank/DDBJ databases">
        <authorList>
            <person name="Nguyen H.D."/>
            <person name="Samba Siva P."/>
            <person name="Cullis J."/>
            <person name="Levesque C.A."/>
            <person name="Hambleton S."/>
        </authorList>
    </citation>
    <scope>NUCLEOTIDE SEQUENCE</scope>
    <source>
        <strain evidence="2">DAOMC 236422</strain>
    </source>
</reference>
<keyword evidence="3" id="KW-1185">Reference proteome</keyword>
<evidence type="ECO:0000313" key="3">
    <source>
        <dbReference type="Proteomes" id="UP000078113"/>
    </source>
</evidence>
<protein>
    <submittedName>
        <fullName evidence="2">Uncharacterized protein</fullName>
    </submittedName>
</protein>
<reference evidence="2" key="2">
    <citation type="journal article" date="2019" name="IMA Fungus">
        <title>Genome sequencing and comparison of five Tilletia species to identify candidate genes for the detection of regulated species infecting wheat.</title>
        <authorList>
            <person name="Nguyen H.D.T."/>
            <person name="Sultana T."/>
            <person name="Kesanakurti P."/>
            <person name="Hambleton S."/>
        </authorList>
    </citation>
    <scope>NUCLEOTIDE SEQUENCE</scope>
    <source>
        <strain evidence="2">DAOMC 236422</strain>
    </source>
</reference>
<feature type="region of interest" description="Disordered" evidence="1">
    <location>
        <begin position="110"/>
        <end position="131"/>
    </location>
</feature>
<name>A0A8X7NFQ3_9BASI</name>
<evidence type="ECO:0000256" key="1">
    <source>
        <dbReference type="SAM" id="MobiDB-lite"/>
    </source>
</evidence>
<feature type="region of interest" description="Disordered" evidence="1">
    <location>
        <begin position="174"/>
        <end position="209"/>
    </location>
</feature>
<evidence type="ECO:0000313" key="2">
    <source>
        <dbReference type="EMBL" id="KAE8271470.1"/>
    </source>
</evidence>
<sequence length="244" mass="25107">MSSSSSLQSHWSANALALIHANSINNNAPYASSSRRLIAANTRRASALASWPDADVRAFAAVIDDAGQFNGTCSGEPTVESVPSGACAAAFEEVTTYCCGAVGGELHGISSGNSTSGARDGDDDDIGRNSEPLCHTTSYRTMLMCYDDLVHNSCNLSLSPSGICKSNGTSDTSTLRSASGPSSLHASPPGWAWARGSTRSGSLGKRSSDVASRSKGLSITATQCLVWTLLASSAVLSTIGVHQL</sequence>
<gene>
    <name evidence="2" type="ORF">A4X09_0g871</name>
</gene>